<dbReference type="GO" id="GO:0005634">
    <property type="term" value="C:nucleus"/>
    <property type="evidence" value="ECO:0007669"/>
    <property type="project" value="TreeGrafter"/>
</dbReference>
<evidence type="ECO:0000313" key="2">
    <source>
        <dbReference type="EMBL" id="KAK2726569.1"/>
    </source>
</evidence>
<gene>
    <name evidence="2" type="ORF">QYM36_007424</name>
</gene>
<feature type="domain" description="DDE-1" evidence="1">
    <location>
        <begin position="16"/>
        <end position="106"/>
    </location>
</feature>
<proteinExistence type="predicted"/>
<evidence type="ECO:0000313" key="3">
    <source>
        <dbReference type="Proteomes" id="UP001187531"/>
    </source>
</evidence>
<dbReference type="AlphaFoldDB" id="A0AA88LH02"/>
<protein>
    <recommendedName>
        <fullName evidence="1">DDE-1 domain-containing protein</fullName>
    </recommendedName>
</protein>
<dbReference type="InterPro" id="IPR004875">
    <property type="entry name" value="DDE_SF_endonuclease_dom"/>
</dbReference>
<keyword evidence="3" id="KW-1185">Reference proteome</keyword>
<dbReference type="PANTHER" id="PTHR19303">
    <property type="entry name" value="TRANSPOSON"/>
    <property type="match status" value="1"/>
</dbReference>
<evidence type="ECO:0000259" key="1">
    <source>
        <dbReference type="Pfam" id="PF03184"/>
    </source>
</evidence>
<dbReference type="InterPro" id="IPR050863">
    <property type="entry name" value="CenT-Element_Derived"/>
</dbReference>
<dbReference type="Pfam" id="PF03184">
    <property type="entry name" value="DDE_1"/>
    <property type="match status" value="1"/>
</dbReference>
<dbReference type="PANTHER" id="PTHR19303:SF71">
    <property type="entry name" value="ZINC FINGER PHD-TYPE DOMAIN-CONTAINING PROTEIN"/>
    <property type="match status" value="1"/>
</dbReference>
<name>A0AA88LH02_ARTSF</name>
<comment type="caution">
    <text evidence="2">The sequence shown here is derived from an EMBL/GenBank/DDBJ whole genome shotgun (WGS) entry which is preliminary data.</text>
</comment>
<organism evidence="2 3">
    <name type="scientific">Artemia franciscana</name>
    <name type="common">Brine shrimp</name>
    <name type="synonym">Artemia sanfranciscana</name>
    <dbReference type="NCBI Taxonomy" id="6661"/>
    <lineage>
        <taxon>Eukaryota</taxon>
        <taxon>Metazoa</taxon>
        <taxon>Ecdysozoa</taxon>
        <taxon>Arthropoda</taxon>
        <taxon>Crustacea</taxon>
        <taxon>Branchiopoda</taxon>
        <taxon>Anostraca</taxon>
        <taxon>Artemiidae</taxon>
        <taxon>Artemia</taxon>
    </lineage>
</organism>
<dbReference type="EMBL" id="JAVRJZ010000001">
    <property type="protein sequence ID" value="KAK2726569.1"/>
    <property type="molecule type" value="Genomic_DNA"/>
</dbReference>
<dbReference type="GO" id="GO:0003677">
    <property type="term" value="F:DNA binding"/>
    <property type="evidence" value="ECO:0007669"/>
    <property type="project" value="TreeGrafter"/>
</dbReference>
<dbReference type="Proteomes" id="UP001187531">
    <property type="component" value="Unassembled WGS sequence"/>
</dbReference>
<accession>A0AA88LH02</accession>
<sequence>MMRVSLPGSVSVADPSGWMTGENFVVFLEHFIHHSKPIVERPALLLMDNHTSHVTIESLQLMKKSHIIALTFPPHTSHKLQPLDRSCYGPLKAYYNAACDTWMTYNSGKSIYIYYVAELVGTTSPRALTPMNIKSGFRVTGIWPCDRHVF</sequence>
<reference evidence="2" key="1">
    <citation type="submission" date="2023-07" db="EMBL/GenBank/DDBJ databases">
        <title>Chromosome-level genome assembly of Artemia franciscana.</title>
        <authorList>
            <person name="Jo E."/>
        </authorList>
    </citation>
    <scope>NUCLEOTIDE SEQUENCE</scope>
    <source>
        <tissue evidence="2">Whole body</tissue>
    </source>
</reference>